<accession>I3SJM0</accession>
<keyword evidence="2" id="KW-0479">Metal-binding</keyword>
<dbReference type="GO" id="GO:0009055">
    <property type="term" value="F:electron transfer activity"/>
    <property type="evidence" value="ECO:0007669"/>
    <property type="project" value="InterPro"/>
</dbReference>
<feature type="compositionally biased region" description="Low complexity" evidence="6">
    <location>
        <begin position="160"/>
        <end position="177"/>
    </location>
</feature>
<keyword evidence="1" id="KW-0813">Transport</keyword>
<evidence type="ECO:0000256" key="1">
    <source>
        <dbReference type="ARBA" id="ARBA00022448"/>
    </source>
</evidence>
<sequence>MAKNFNVLVFVLLAVAANLFHGSFAQTRHVVGDTTGWTIPTNGASFYTNWASNKTFTVGDTLVFNYASGQHDVAKVTKTAYDSCNGANTLFTLTNSPATVTLNETGQQNFLCAVPGHCSAGQKLSINVVKASASPVSAPTPSASPPKATPAPTPVPAKSPAPTKAATPAPAPSTTASPTPAPALLLDVLLTPLVTPLAGSFHLTVLLLIQPGLLASLSKLETSLFSISN</sequence>
<feature type="region of interest" description="Disordered" evidence="6">
    <location>
        <begin position="135"/>
        <end position="177"/>
    </location>
</feature>
<evidence type="ECO:0000313" key="9">
    <source>
        <dbReference type="EMBL" id="AFK40462.1"/>
    </source>
</evidence>
<keyword evidence="7" id="KW-0732">Signal</keyword>
<evidence type="ECO:0000256" key="2">
    <source>
        <dbReference type="ARBA" id="ARBA00022723"/>
    </source>
</evidence>
<dbReference type="ExpressionAtlas" id="I3SJM0">
    <property type="expression patterns" value="differential"/>
</dbReference>
<name>I3SJM0_MEDTR</name>
<dbReference type="GO" id="GO:0046872">
    <property type="term" value="F:metal ion binding"/>
    <property type="evidence" value="ECO:0007669"/>
    <property type="project" value="UniProtKB-KW"/>
</dbReference>
<dbReference type="PANTHER" id="PTHR33021:SF496">
    <property type="entry name" value="OS08G0482700 PROTEIN"/>
    <property type="match status" value="1"/>
</dbReference>
<feature type="compositionally biased region" description="Pro residues" evidence="6">
    <location>
        <begin position="142"/>
        <end position="159"/>
    </location>
</feature>
<reference evidence="9" key="1">
    <citation type="submission" date="2012-05" db="EMBL/GenBank/DDBJ databases">
        <authorList>
            <person name="Krishnakumar V."/>
            <person name="Cheung F."/>
            <person name="Xiao Y."/>
            <person name="Chan A."/>
            <person name="Moskal W.A."/>
            <person name="Town C.D."/>
        </authorList>
    </citation>
    <scope>NUCLEOTIDE SEQUENCE</scope>
</reference>
<keyword evidence="5" id="KW-0325">Glycoprotein</keyword>
<evidence type="ECO:0000256" key="6">
    <source>
        <dbReference type="SAM" id="MobiDB-lite"/>
    </source>
</evidence>
<evidence type="ECO:0000256" key="7">
    <source>
        <dbReference type="SAM" id="SignalP"/>
    </source>
</evidence>
<dbReference type="PANTHER" id="PTHR33021">
    <property type="entry name" value="BLUE COPPER PROTEIN"/>
    <property type="match status" value="1"/>
</dbReference>
<dbReference type="InterPro" id="IPR003245">
    <property type="entry name" value="Phytocyanin_dom"/>
</dbReference>
<dbReference type="Pfam" id="PF02298">
    <property type="entry name" value="Cu_bind_like"/>
    <property type="match status" value="1"/>
</dbReference>
<protein>
    <recommendedName>
        <fullName evidence="8">Phytocyanin domain-containing protein</fullName>
    </recommendedName>
</protein>
<organism evidence="9">
    <name type="scientific">Medicago truncatula</name>
    <name type="common">Barrel medic</name>
    <name type="synonym">Medicago tribuloides</name>
    <dbReference type="NCBI Taxonomy" id="3880"/>
    <lineage>
        <taxon>Eukaryota</taxon>
        <taxon>Viridiplantae</taxon>
        <taxon>Streptophyta</taxon>
        <taxon>Embryophyta</taxon>
        <taxon>Tracheophyta</taxon>
        <taxon>Spermatophyta</taxon>
        <taxon>Magnoliopsida</taxon>
        <taxon>eudicotyledons</taxon>
        <taxon>Gunneridae</taxon>
        <taxon>Pentapetalae</taxon>
        <taxon>rosids</taxon>
        <taxon>fabids</taxon>
        <taxon>Fabales</taxon>
        <taxon>Fabaceae</taxon>
        <taxon>Papilionoideae</taxon>
        <taxon>50 kb inversion clade</taxon>
        <taxon>NPAAA clade</taxon>
        <taxon>Hologalegina</taxon>
        <taxon>IRL clade</taxon>
        <taxon>Trifolieae</taxon>
        <taxon>Medicago</taxon>
    </lineage>
</organism>
<dbReference type="SUPFAM" id="SSF49503">
    <property type="entry name" value="Cupredoxins"/>
    <property type="match status" value="1"/>
</dbReference>
<keyword evidence="4" id="KW-0186">Copper</keyword>
<dbReference type="EMBL" id="BT140667">
    <property type="protein sequence ID" value="AFK40462.1"/>
    <property type="molecule type" value="mRNA"/>
</dbReference>
<keyword evidence="3" id="KW-0249">Electron transport</keyword>
<evidence type="ECO:0000256" key="5">
    <source>
        <dbReference type="ARBA" id="ARBA00023180"/>
    </source>
</evidence>
<dbReference type="Gene3D" id="2.60.40.420">
    <property type="entry name" value="Cupredoxins - blue copper proteins"/>
    <property type="match status" value="1"/>
</dbReference>
<dbReference type="InterPro" id="IPR008972">
    <property type="entry name" value="Cupredoxin"/>
</dbReference>
<dbReference type="PROSITE" id="PS51485">
    <property type="entry name" value="PHYTOCYANIN"/>
    <property type="match status" value="1"/>
</dbReference>
<evidence type="ECO:0000256" key="4">
    <source>
        <dbReference type="ARBA" id="ARBA00023008"/>
    </source>
</evidence>
<dbReference type="FunFam" id="2.60.40.420:FF:000003">
    <property type="entry name" value="Blue copper"/>
    <property type="match status" value="1"/>
</dbReference>
<feature type="chain" id="PRO_5003678720" description="Phytocyanin domain-containing protein" evidence="7">
    <location>
        <begin position="26"/>
        <end position="229"/>
    </location>
</feature>
<feature type="domain" description="Phytocyanin" evidence="8">
    <location>
        <begin position="27"/>
        <end position="130"/>
    </location>
</feature>
<evidence type="ECO:0000259" key="8">
    <source>
        <dbReference type="PROSITE" id="PS51485"/>
    </source>
</evidence>
<dbReference type="AlphaFoldDB" id="I3SJM0"/>
<proteinExistence type="evidence at transcript level"/>
<dbReference type="InterPro" id="IPR039391">
    <property type="entry name" value="Phytocyanin-like"/>
</dbReference>
<feature type="signal peptide" evidence="7">
    <location>
        <begin position="1"/>
        <end position="25"/>
    </location>
</feature>
<dbReference type="CDD" id="cd13920">
    <property type="entry name" value="Stellacyanin"/>
    <property type="match status" value="1"/>
</dbReference>
<evidence type="ECO:0000256" key="3">
    <source>
        <dbReference type="ARBA" id="ARBA00022982"/>
    </source>
</evidence>